<name>A0A8H6W825_9AGAR</name>
<evidence type="ECO:0000313" key="2">
    <source>
        <dbReference type="EMBL" id="KAF7309254.1"/>
    </source>
</evidence>
<dbReference type="EMBL" id="JACAZF010000003">
    <property type="protein sequence ID" value="KAF7309254.1"/>
    <property type="molecule type" value="Genomic_DNA"/>
</dbReference>
<dbReference type="SUPFAM" id="SSF51735">
    <property type="entry name" value="NAD(P)-binding Rossmann-fold domains"/>
    <property type="match status" value="1"/>
</dbReference>
<dbReference type="GeneID" id="59342335"/>
<dbReference type="OrthoDB" id="9974981at2759"/>
<evidence type="ECO:0000313" key="3">
    <source>
        <dbReference type="Proteomes" id="UP000636479"/>
    </source>
</evidence>
<dbReference type="AlphaFoldDB" id="A0A8H6W825"/>
<dbReference type="InterPro" id="IPR036291">
    <property type="entry name" value="NAD(P)-bd_dom_sf"/>
</dbReference>
<protein>
    <submittedName>
        <fullName evidence="2">Glycoside hydrolase</fullName>
    </submittedName>
</protein>
<dbReference type="RefSeq" id="XP_037222704.1">
    <property type="nucleotide sequence ID" value="XM_037359819.1"/>
</dbReference>
<comment type="caution">
    <text evidence="2">The sequence shown here is derived from an EMBL/GenBank/DDBJ whole genome shotgun (WGS) entry which is preliminary data.</text>
</comment>
<accession>A0A8H6W825</accession>
<keyword evidence="2" id="KW-0378">Hydrolase</keyword>
<dbReference type="Proteomes" id="UP000636479">
    <property type="component" value="Unassembled WGS sequence"/>
</dbReference>
<evidence type="ECO:0000259" key="1">
    <source>
        <dbReference type="Pfam" id="PF05368"/>
    </source>
</evidence>
<feature type="domain" description="NmrA-like" evidence="1">
    <location>
        <begin position="22"/>
        <end position="262"/>
    </location>
</feature>
<dbReference type="GO" id="GO:0016787">
    <property type="term" value="F:hydrolase activity"/>
    <property type="evidence" value="ECO:0007669"/>
    <property type="project" value="UniProtKB-KW"/>
</dbReference>
<dbReference type="InterPro" id="IPR050608">
    <property type="entry name" value="NmrA-type/Isoflavone_red_sf"/>
</dbReference>
<dbReference type="InterPro" id="IPR008030">
    <property type="entry name" value="NmrA-like"/>
</dbReference>
<dbReference type="PANTHER" id="PTHR43349">
    <property type="entry name" value="PINORESINOL REDUCTASE-RELATED"/>
    <property type="match status" value="1"/>
</dbReference>
<dbReference type="Gene3D" id="3.40.50.720">
    <property type="entry name" value="NAD(P)-binding Rossmann-like Domain"/>
    <property type="match status" value="1"/>
</dbReference>
<gene>
    <name evidence="2" type="ORF">MIND_00295700</name>
</gene>
<dbReference type="Pfam" id="PF05368">
    <property type="entry name" value="NmrA"/>
    <property type="match status" value="1"/>
</dbReference>
<proteinExistence type="predicted"/>
<dbReference type="PANTHER" id="PTHR43349:SF93">
    <property type="entry name" value="ISOFLAVONE REDUCTASE HOMOLOG P3-RELATED"/>
    <property type="match status" value="1"/>
</dbReference>
<dbReference type="Gene3D" id="3.90.25.10">
    <property type="entry name" value="UDP-galactose 4-epimerase, domain 1"/>
    <property type="match status" value="1"/>
</dbReference>
<organism evidence="2 3">
    <name type="scientific">Mycena indigotica</name>
    <dbReference type="NCBI Taxonomy" id="2126181"/>
    <lineage>
        <taxon>Eukaryota</taxon>
        <taxon>Fungi</taxon>
        <taxon>Dikarya</taxon>
        <taxon>Basidiomycota</taxon>
        <taxon>Agaricomycotina</taxon>
        <taxon>Agaricomycetes</taxon>
        <taxon>Agaricomycetidae</taxon>
        <taxon>Agaricales</taxon>
        <taxon>Marasmiineae</taxon>
        <taxon>Mycenaceae</taxon>
        <taxon>Mycena</taxon>
    </lineage>
</organism>
<keyword evidence="3" id="KW-1185">Reference proteome</keyword>
<reference evidence="2" key="1">
    <citation type="submission" date="2020-05" db="EMBL/GenBank/DDBJ databases">
        <title>Mycena genomes resolve the evolution of fungal bioluminescence.</title>
        <authorList>
            <person name="Tsai I.J."/>
        </authorList>
    </citation>
    <scope>NUCLEOTIDE SEQUENCE</scope>
    <source>
        <strain evidence="2">171206Taipei</strain>
    </source>
</reference>
<sequence>MPRESAAYKVCACASLTQDMAKPTVLVLGATGETGKAILDAFLVDGGFDVEALVRPSSAKKPQVQALGVPIRAASLDAPIPTLVEVLSGVDILISAIDGMHTLQQIPLATAAKTAGVKRFIPSAFITVAPVSSPVDGTIMRMRDIKEQVYTHIRSIYLPYTVIDVGYWYQLYIPAIPSGRAEYAAMIRNRTQIHVGGAARNALVDLRDIASTVVRIVKDDRTINKSVHVYGDVLSENETFAMMEELSGEKIDRRHISAEHIATTRAKFAAAIASNPDDLHTQQMSYGPDYHFSMHVRSDNTPENAAYLGYLDAGTLYPEWKPITFRDYLREVLDGKATKPYGEWALTIGKNLDEY</sequence>